<dbReference type="HOGENOM" id="CLU_075662_2_0_7"/>
<dbReference type="Pfam" id="PF09837">
    <property type="entry name" value="DUF2064"/>
    <property type="match status" value="1"/>
</dbReference>
<dbReference type="STRING" id="273121.WS2026"/>
<dbReference type="PANTHER" id="PTHR36529:SF1">
    <property type="entry name" value="GLYCOSYLTRANSFERASE"/>
    <property type="match status" value="1"/>
</dbReference>
<keyword evidence="2" id="KW-1185">Reference proteome</keyword>
<dbReference type="SUPFAM" id="SSF53448">
    <property type="entry name" value="Nucleotide-diphospho-sugar transferases"/>
    <property type="match status" value="1"/>
</dbReference>
<gene>
    <name evidence="1" type="primary">ileS</name>
    <name evidence="1" type="ordered locus">WS2026</name>
</gene>
<evidence type="ECO:0008006" key="3">
    <source>
        <dbReference type="Google" id="ProtNLM"/>
    </source>
</evidence>
<dbReference type="Proteomes" id="UP000000422">
    <property type="component" value="Chromosome"/>
</dbReference>
<evidence type="ECO:0000313" key="1">
    <source>
        <dbReference type="EMBL" id="CAE11027.1"/>
    </source>
</evidence>
<organism evidence="2">
    <name type="scientific">Wolinella succinogenes (strain ATCC 29543 / DSM 1740 / CCUG 13145 / JCM 31913 / LMG 7466 / NCTC 11488 / FDC 602W)</name>
    <name type="common">Vibrio succinogenes</name>
    <dbReference type="NCBI Taxonomy" id="273121"/>
    <lineage>
        <taxon>Bacteria</taxon>
        <taxon>Pseudomonadati</taxon>
        <taxon>Campylobacterota</taxon>
        <taxon>Epsilonproteobacteria</taxon>
        <taxon>Campylobacterales</taxon>
        <taxon>Helicobacteraceae</taxon>
        <taxon>Wolinella</taxon>
    </lineage>
</organism>
<dbReference type="KEGG" id="wsu:WS2026"/>
<dbReference type="Gene3D" id="3.90.550.10">
    <property type="entry name" value="Spore Coat Polysaccharide Biosynthesis Protein SpsA, Chain A"/>
    <property type="match status" value="1"/>
</dbReference>
<sequence length="194" mass="21659">MHLIMLAKAPILGFVKTRLAREIGDEAALELYRWMLQSLHQSLQESGYSYEIAYTPLEGFEAMREALGGESALSLQGEGDLGAKMEQALRDALSHHSKALLIGSDTPTLTPELFRRVDELLQNHEIVIGPAKDGGYYLIAFTQEGFMPELFHAMPWSTSLVLQETLQRARGKRVALLEEREDIDTLEALARAGF</sequence>
<dbReference type="InterPro" id="IPR018641">
    <property type="entry name" value="Trfase_1_rSAM/seldom-assoc"/>
</dbReference>
<dbReference type="EMBL" id="BX571662">
    <property type="protein sequence ID" value="CAE11027.1"/>
    <property type="molecule type" value="Genomic_DNA"/>
</dbReference>
<dbReference type="PANTHER" id="PTHR36529">
    <property type="entry name" value="SLL1095 PROTEIN"/>
    <property type="match status" value="1"/>
</dbReference>
<name>Q7MQT6_WOLSU</name>
<evidence type="ECO:0000313" key="2">
    <source>
        <dbReference type="Proteomes" id="UP000000422"/>
    </source>
</evidence>
<dbReference type="AlphaFoldDB" id="Q7MQT6"/>
<accession>Q7MQT6</accession>
<dbReference type="NCBIfam" id="TIGR04282">
    <property type="entry name" value="glyco_like_cofC"/>
    <property type="match status" value="1"/>
</dbReference>
<dbReference type="eggNOG" id="COG3222">
    <property type="taxonomic scope" value="Bacteria"/>
</dbReference>
<dbReference type="InterPro" id="IPR029044">
    <property type="entry name" value="Nucleotide-diphossugar_trans"/>
</dbReference>
<protein>
    <recommendedName>
        <fullName evidence="3">Glycosyltransferase</fullName>
    </recommendedName>
</protein>
<proteinExistence type="predicted"/>
<reference evidence="1 2" key="1">
    <citation type="journal article" date="2003" name="Proc. Natl. Acad. Sci. U.S.A.">
        <title>Complete genome sequence and analysis of Wolinella succinogenes.</title>
        <authorList>
            <person name="Baar C."/>
            <person name="Eppinger M."/>
            <person name="Raddatz G."/>
            <person name="Simon JM."/>
            <person name="Lanz C."/>
            <person name="Klimmek O."/>
            <person name="Nandakumar R."/>
            <person name="Gross R."/>
            <person name="Rosinus A."/>
            <person name="Keller H."/>
            <person name="Jagtap P."/>
            <person name="Linke B."/>
            <person name="Meyer F."/>
            <person name="Lederer H."/>
            <person name="Schuster S.C."/>
        </authorList>
    </citation>
    <scope>NUCLEOTIDE SEQUENCE [LARGE SCALE GENOMIC DNA]</scope>
    <source>
        <strain evidence="2">ATCC 29543 / DSM 1740 / CCUG 13145 / JCM 31913 / LMG 7466 / NCTC 11488 / FDC 602W</strain>
    </source>
</reference>